<sequence length="70" mass="8161">MTRTGKERPQETVRQNLAKTIRRQVRSHNTRGLLRSLPAFKVARDIPEQLQALICRLEAMEAQHEEAPER</sequence>
<keyword evidence="3" id="KW-1185">Reference proteome</keyword>
<dbReference type="RefSeq" id="WP_183831911.1">
    <property type="nucleotide sequence ID" value="NZ_JACHEU010000002.1"/>
</dbReference>
<organism evidence="2 3">
    <name type="scientific">Aquamicrobium lusatiense</name>
    <dbReference type="NCBI Taxonomy" id="89772"/>
    <lineage>
        <taxon>Bacteria</taxon>
        <taxon>Pseudomonadati</taxon>
        <taxon>Pseudomonadota</taxon>
        <taxon>Alphaproteobacteria</taxon>
        <taxon>Hyphomicrobiales</taxon>
        <taxon>Phyllobacteriaceae</taxon>
        <taxon>Aquamicrobium</taxon>
    </lineage>
</organism>
<dbReference type="AlphaFoldDB" id="A0A7W9VWG7"/>
<evidence type="ECO:0000313" key="2">
    <source>
        <dbReference type="EMBL" id="MBB6013726.1"/>
    </source>
</evidence>
<dbReference type="Proteomes" id="UP000533306">
    <property type="component" value="Unassembled WGS sequence"/>
</dbReference>
<name>A0A7W9VWG7_9HYPH</name>
<feature type="compositionally biased region" description="Basic and acidic residues" evidence="1">
    <location>
        <begin position="1"/>
        <end position="11"/>
    </location>
</feature>
<comment type="caution">
    <text evidence="2">The sequence shown here is derived from an EMBL/GenBank/DDBJ whole genome shotgun (WGS) entry which is preliminary data.</text>
</comment>
<gene>
    <name evidence="2" type="ORF">HNR59_003115</name>
</gene>
<evidence type="ECO:0008006" key="4">
    <source>
        <dbReference type="Google" id="ProtNLM"/>
    </source>
</evidence>
<reference evidence="2 3" key="1">
    <citation type="submission" date="2020-08" db="EMBL/GenBank/DDBJ databases">
        <title>Genomic Encyclopedia of Type Strains, Phase IV (KMG-IV): sequencing the most valuable type-strain genomes for metagenomic binning, comparative biology and taxonomic classification.</title>
        <authorList>
            <person name="Goeker M."/>
        </authorList>
    </citation>
    <scope>NUCLEOTIDE SEQUENCE [LARGE SCALE GENOMIC DNA]</scope>
    <source>
        <strain evidence="2 3">DSM 11099</strain>
    </source>
</reference>
<protein>
    <recommendedName>
        <fullName evidence="4">Anti-sigma factor NepR domain-containing protein</fullName>
    </recommendedName>
</protein>
<feature type="region of interest" description="Disordered" evidence="1">
    <location>
        <begin position="1"/>
        <end position="20"/>
    </location>
</feature>
<dbReference type="EMBL" id="JACHEU010000002">
    <property type="protein sequence ID" value="MBB6013726.1"/>
    <property type="molecule type" value="Genomic_DNA"/>
</dbReference>
<evidence type="ECO:0000313" key="3">
    <source>
        <dbReference type="Proteomes" id="UP000533306"/>
    </source>
</evidence>
<evidence type="ECO:0000256" key="1">
    <source>
        <dbReference type="SAM" id="MobiDB-lite"/>
    </source>
</evidence>
<proteinExistence type="predicted"/>
<accession>A0A7W9VWG7</accession>